<keyword evidence="3" id="KW-0645">Protease</keyword>
<feature type="chain" id="PRO_5046952388" evidence="1">
    <location>
        <begin position="20"/>
        <end position="613"/>
    </location>
</feature>
<keyword evidence="3" id="KW-0378">Hydrolase</keyword>
<accession>A0ABW6A4U4</accession>
<feature type="domain" description="Peptidase M1 membrane alanine aminopeptidase" evidence="2">
    <location>
        <begin position="352"/>
        <end position="493"/>
    </location>
</feature>
<dbReference type="InterPro" id="IPR014782">
    <property type="entry name" value="Peptidase_M1_dom"/>
</dbReference>
<dbReference type="PANTHER" id="PTHR45726:SF3">
    <property type="entry name" value="LEUKOTRIENE A-4 HYDROLASE"/>
    <property type="match status" value="1"/>
</dbReference>
<protein>
    <submittedName>
        <fullName evidence="3">M1 family metallopeptidase</fullName>
        <ecNumber evidence="3">3.4.11.-</ecNumber>
    </submittedName>
</protein>
<dbReference type="InterPro" id="IPR027268">
    <property type="entry name" value="Peptidase_M4/M1_CTD_sf"/>
</dbReference>
<sequence>MIKAIGVLVFTALCGVAVAQPDRWQQKVKYTMDIDVNVETNRFTGKQKLEYWNNSPDTLKRVFYHLYWNAFQPGSMMDNRSRRQGTIAVGRGVDWDARVKDRIANLKPDEIGYQKIISLTMNGVAQQYAMHETILEVTLSKPILPKTKVVFDMNFEAQVPLQIRRSGRDNPGTGVRYSMSQWYPKLSEYDYDGWHPNPYVGREFYGVWGDFDVNITIDKNYILGGTGYLQNAAQIGYGYEKEGTKVVQPAGKKLTWKFNAPNVHDFMWAADPDFKHLTRKVGDDITLHLLYRPQTGNPATWEKILDDAEKVYPFITKTFGAYSYKQYSFIHGGDGGMEYPMATLLASPGAWLHEWMHNWYQGVLATDEAQYPWMDEGFTSYADTRAAAFLSGKTGFIYKSDYDGYFSLAKSGLEEPLMTHADHYNTNRAYSSASYSKGAVFLEQLGYIVGADVRDKILLAYYNTWKFKHPNVNDFIRLSEMQSGIELDWYKDYWVNSTKKIDYAFDSLWEEGGKTNIRLRRDGLMPMPIDVEVTYADGAKELHYIPLDLMYGQKPNEDAAIKRKVYPAWKWTNGTYTIQLDRRLIDIAVAEIDPSQRMADVERKNNKLELKRP</sequence>
<keyword evidence="4" id="KW-1185">Reference proteome</keyword>
<gene>
    <name evidence="3" type="ORF">ACFS6H_11160</name>
</gene>
<evidence type="ECO:0000313" key="3">
    <source>
        <dbReference type="EMBL" id="MFD2920272.1"/>
    </source>
</evidence>
<dbReference type="EMBL" id="JBHUOZ010000003">
    <property type="protein sequence ID" value="MFD2920272.1"/>
    <property type="molecule type" value="Genomic_DNA"/>
</dbReference>
<proteinExistence type="predicted"/>
<evidence type="ECO:0000256" key="1">
    <source>
        <dbReference type="SAM" id="SignalP"/>
    </source>
</evidence>
<organism evidence="3 4">
    <name type="scientific">Terrimonas rubra</name>
    <dbReference type="NCBI Taxonomy" id="1035890"/>
    <lineage>
        <taxon>Bacteria</taxon>
        <taxon>Pseudomonadati</taxon>
        <taxon>Bacteroidota</taxon>
        <taxon>Chitinophagia</taxon>
        <taxon>Chitinophagales</taxon>
        <taxon>Chitinophagaceae</taxon>
        <taxon>Terrimonas</taxon>
    </lineage>
</organism>
<evidence type="ECO:0000259" key="2">
    <source>
        <dbReference type="Pfam" id="PF01433"/>
    </source>
</evidence>
<dbReference type="EC" id="3.4.11.-" evidence="3"/>
<evidence type="ECO:0000313" key="4">
    <source>
        <dbReference type="Proteomes" id="UP001597511"/>
    </source>
</evidence>
<dbReference type="SUPFAM" id="SSF55486">
    <property type="entry name" value="Metalloproteases ('zincins'), catalytic domain"/>
    <property type="match status" value="1"/>
</dbReference>
<keyword evidence="1" id="KW-0732">Signal</keyword>
<dbReference type="Gene3D" id="1.10.390.10">
    <property type="entry name" value="Neutral Protease Domain 2"/>
    <property type="match status" value="1"/>
</dbReference>
<dbReference type="PANTHER" id="PTHR45726">
    <property type="entry name" value="LEUKOTRIENE A-4 HYDROLASE"/>
    <property type="match status" value="1"/>
</dbReference>
<feature type="signal peptide" evidence="1">
    <location>
        <begin position="1"/>
        <end position="19"/>
    </location>
</feature>
<dbReference type="GO" id="GO:0004177">
    <property type="term" value="F:aminopeptidase activity"/>
    <property type="evidence" value="ECO:0007669"/>
    <property type="project" value="UniProtKB-KW"/>
</dbReference>
<dbReference type="InterPro" id="IPR034015">
    <property type="entry name" value="M1_LTA4H"/>
</dbReference>
<dbReference type="Proteomes" id="UP001597511">
    <property type="component" value="Unassembled WGS sequence"/>
</dbReference>
<reference evidence="4" key="1">
    <citation type="journal article" date="2019" name="Int. J. Syst. Evol. Microbiol.">
        <title>The Global Catalogue of Microorganisms (GCM) 10K type strain sequencing project: providing services to taxonomists for standard genome sequencing and annotation.</title>
        <authorList>
            <consortium name="The Broad Institute Genomics Platform"/>
            <consortium name="The Broad Institute Genome Sequencing Center for Infectious Disease"/>
            <person name="Wu L."/>
            <person name="Ma J."/>
        </authorList>
    </citation>
    <scope>NUCLEOTIDE SEQUENCE [LARGE SCALE GENOMIC DNA]</scope>
    <source>
        <strain evidence="4">KCTC 23299</strain>
    </source>
</reference>
<dbReference type="Pfam" id="PF01433">
    <property type="entry name" value="Peptidase_M1"/>
    <property type="match status" value="1"/>
</dbReference>
<comment type="caution">
    <text evidence="3">The sequence shown here is derived from an EMBL/GenBank/DDBJ whole genome shotgun (WGS) entry which is preliminary data.</text>
</comment>
<keyword evidence="3" id="KW-0031">Aminopeptidase</keyword>
<name>A0ABW6A4U4_9BACT</name>
<dbReference type="CDD" id="cd09604">
    <property type="entry name" value="M1_APN_like"/>
    <property type="match status" value="1"/>
</dbReference>
<dbReference type="RefSeq" id="WP_386098336.1">
    <property type="nucleotide sequence ID" value="NZ_JBHUOZ010000003.1"/>
</dbReference>